<feature type="domain" description="Exostosin GT47" evidence="6">
    <location>
        <begin position="99"/>
        <end position="380"/>
    </location>
</feature>
<dbReference type="GeneID" id="110755379"/>
<keyword evidence="4" id="KW-0812">Transmembrane</keyword>
<evidence type="ECO:0000313" key="7">
    <source>
        <dbReference type="Proteomes" id="UP000515124"/>
    </source>
</evidence>
<dbReference type="InterPro" id="IPR004263">
    <property type="entry name" value="Exostosin"/>
</dbReference>
<evidence type="ECO:0000256" key="5">
    <source>
        <dbReference type="ARBA" id="ARBA00023034"/>
    </source>
</evidence>
<evidence type="ECO:0000259" key="6">
    <source>
        <dbReference type="Pfam" id="PF03016"/>
    </source>
</evidence>
<dbReference type="Proteomes" id="UP000515124">
    <property type="component" value="Unplaced"/>
</dbReference>
<dbReference type="GO" id="GO:0016757">
    <property type="term" value="F:glycosyltransferase activity"/>
    <property type="evidence" value="ECO:0007669"/>
    <property type="project" value="UniProtKB-KW"/>
</dbReference>
<organism evidence="7 8">
    <name type="scientific">Prunus avium</name>
    <name type="common">Cherry</name>
    <name type="synonym">Cerasus avium</name>
    <dbReference type="NCBI Taxonomy" id="42229"/>
    <lineage>
        <taxon>Eukaryota</taxon>
        <taxon>Viridiplantae</taxon>
        <taxon>Streptophyta</taxon>
        <taxon>Embryophyta</taxon>
        <taxon>Tracheophyta</taxon>
        <taxon>Spermatophyta</taxon>
        <taxon>Magnoliopsida</taxon>
        <taxon>eudicotyledons</taxon>
        <taxon>Gunneridae</taxon>
        <taxon>Pentapetalae</taxon>
        <taxon>rosids</taxon>
        <taxon>fabids</taxon>
        <taxon>Rosales</taxon>
        <taxon>Rosaceae</taxon>
        <taxon>Amygdaloideae</taxon>
        <taxon>Amygdaleae</taxon>
        <taxon>Prunus</taxon>
    </lineage>
</organism>
<dbReference type="KEGG" id="pavi:110755379"/>
<accession>A0A6P5SD06</accession>
<reference evidence="8" key="1">
    <citation type="submission" date="2025-08" db="UniProtKB">
        <authorList>
            <consortium name="RefSeq"/>
        </authorList>
    </citation>
    <scope>IDENTIFICATION</scope>
</reference>
<dbReference type="PANTHER" id="PTHR11062:SF235">
    <property type="entry name" value="GLYCOSYLTRANSFERASE-LIKE PROTEIN"/>
    <property type="match status" value="1"/>
</dbReference>
<evidence type="ECO:0000256" key="3">
    <source>
        <dbReference type="ARBA" id="ARBA00022676"/>
    </source>
</evidence>
<evidence type="ECO:0000256" key="2">
    <source>
        <dbReference type="ARBA" id="ARBA00010271"/>
    </source>
</evidence>
<evidence type="ECO:0000313" key="8">
    <source>
        <dbReference type="RefSeq" id="XP_021812257.1"/>
    </source>
</evidence>
<evidence type="ECO:0000256" key="4">
    <source>
        <dbReference type="ARBA" id="ARBA00022968"/>
    </source>
</evidence>
<name>A0A6P5SD06_PRUAV</name>
<keyword evidence="7" id="KW-1185">Reference proteome</keyword>
<keyword evidence="5" id="KW-0333">Golgi apparatus</keyword>
<keyword evidence="3" id="KW-0808">Transferase</keyword>
<keyword evidence="3" id="KW-0328">Glycosyltransferase</keyword>
<dbReference type="InterPro" id="IPR040911">
    <property type="entry name" value="Exostosin_GT47"/>
</dbReference>
<dbReference type="GO" id="GO:0000139">
    <property type="term" value="C:Golgi membrane"/>
    <property type="evidence" value="ECO:0007669"/>
    <property type="project" value="UniProtKB-SubCell"/>
</dbReference>
<comment type="similarity">
    <text evidence="2">Belongs to the glycosyltransferase 47 family.</text>
</comment>
<dbReference type="AlphaFoldDB" id="A0A6P5SD06"/>
<dbReference type="Pfam" id="PF03016">
    <property type="entry name" value="Exostosin_GT47"/>
    <property type="match status" value="1"/>
</dbReference>
<protein>
    <submittedName>
        <fullName evidence="8">Probable glycosyltransferase At5g03795</fullName>
    </submittedName>
</protein>
<evidence type="ECO:0000256" key="1">
    <source>
        <dbReference type="ARBA" id="ARBA00004323"/>
    </source>
</evidence>
<keyword evidence="4" id="KW-0735">Signal-anchor</keyword>
<dbReference type="PANTHER" id="PTHR11062">
    <property type="entry name" value="EXOSTOSIN HEPARAN SULFATE GLYCOSYLTRANSFERASE -RELATED"/>
    <property type="match status" value="1"/>
</dbReference>
<comment type="subcellular location">
    <subcellularLocation>
        <location evidence="1">Golgi apparatus membrane</location>
        <topology evidence="1">Single-pass type II membrane protein</topology>
    </subcellularLocation>
</comment>
<proteinExistence type="inferred from homology"/>
<dbReference type="RefSeq" id="XP_021812257.1">
    <property type="nucleotide sequence ID" value="XM_021956565.1"/>
</dbReference>
<gene>
    <name evidence="8" type="primary">LOC110755379</name>
</gene>
<sequence>MLAASLDRQPKMKSVCLFLNKMPKLKRRLLLTALLLLAVSSASWFAIFLLHSSEEEGSPSNLGRLSASPPTPHITLPVDSGPYHNWQLFAADFEDMIQSFKIYVYPTNSASSTFASSASIFLPHPNPFDPKLGNYFSEHMFKLSLLSSSLITTNPEKAHLFFLPFSVNLLRNDPRVHSEPSIADFVARYTTSISQDLPFWNASLGSDHFYACCHSVCREASSKHVGLRNNAIQLTCSSSYFQRFYVTHKDVALPQVWPRPPQHALNPPHARDKLVYFAGRNQNSKIRQQLVDLWGNDTYMDIFPGQPSYPYEEGFRRSKYCLHVKGYEVNTARVSDAIHYGCVPVIISNHYELPFANVLDWSKFSVIVNNGDVALLKRTLLSITRRKYMSMYHNLYKVRRHFVWYETPKGYDSFYMTAYQLWLKRSSLRLSS</sequence>